<dbReference type="AlphaFoldDB" id="A0A363NTR5"/>
<sequence length="228" mass="26743">MGRKIFVSYKYGDTHVEDLNIYESNWLGQNVKVQTKARNYVNELATILNSEDHIYKGEEDGQSLADFSDECIASALRDRIYDSSITIVLVSKGMKTFEREKDQWIPWEISYSLKEYTRNERTSLSNGIIAVVLPDEWGSYEYYITPDTECNCRTLKTDFLFQILRDNMFNIKIPDKRLCNGSWVYSGDSSYIQSVKWEDFKSIPNYYLNKGIELRDKKDDYNIIKSIK</sequence>
<comment type="caution">
    <text evidence="2">The sequence shown here is derived from an EMBL/GenBank/DDBJ whole genome shotgun (WGS) entry which is preliminary data.</text>
</comment>
<evidence type="ECO:0000313" key="2">
    <source>
        <dbReference type="EMBL" id="PUV24159.1"/>
    </source>
</evidence>
<evidence type="ECO:0000313" key="3">
    <source>
        <dbReference type="Proteomes" id="UP000250831"/>
    </source>
</evidence>
<reference evidence="2 3" key="1">
    <citation type="submission" date="2018-04" db="EMBL/GenBank/DDBJ databases">
        <title>Sphingobacterium sp. M46 Genome.</title>
        <authorList>
            <person name="Cheng J."/>
            <person name="Li Y."/>
        </authorList>
    </citation>
    <scope>NUCLEOTIDE SEQUENCE [LARGE SCALE GENOMIC DNA]</scope>
    <source>
        <strain evidence="2 3">M46</strain>
    </source>
</reference>
<dbReference type="OrthoDB" id="9798540at2"/>
<accession>A0A363NTR5</accession>
<name>A0A363NTR5_9SPHI</name>
<gene>
    <name evidence="2" type="ORF">DCO56_12395</name>
</gene>
<proteinExistence type="predicted"/>
<dbReference type="Pfam" id="PF08937">
    <property type="entry name" value="ThsB_TIR"/>
    <property type="match status" value="1"/>
</dbReference>
<dbReference type="Proteomes" id="UP000250831">
    <property type="component" value="Unassembled WGS sequence"/>
</dbReference>
<organism evidence="2 3">
    <name type="scientific">Sphingobacterium athyrii</name>
    <dbReference type="NCBI Taxonomy" id="2152717"/>
    <lineage>
        <taxon>Bacteria</taxon>
        <taxon>Pseudomonadati</taxon>
        <taxon>Bacteroidota</taxon>
        <taxon>Sphingobacteriia</taxon>
        <taxon>Sphingobacteriales</taxon>
        <taxon>Sphingobacteriaceae</taxon>
        <taxon>Sphingobacterium</taxon>
    </lineage>
</organism>
<dbReference type="EMBL" id="QCXX01000003">
    <property type="protein sequence ID" value="PUV24159.1"/>
    <property type="molecule type" value="Genomic_DNA"/>
</dbReference>
<keyword evidence="3" id="KW-1185">Reference proteome</keyword>
<dbReference type="RefSeq" id="WP_108634087.1">
    <property type="nucleotide sequence ID" value="NZ_QCXX01000003.1"/>
</dbReference>
<protein>
    <recommendedName>
        <fullName evidence="1">Thoeris protein ThsB TIR-like domain-containing protein</fullName>
    </recommendedName>
</protein>
<dbReference type="InterPro" id="IPR015032">
    <property type="entry name" value="ThsB__TIR-like_domain"/>
</dbReference>
<feature type="domain" description="Thoeris protein ThsB TIR-like" evidence="1">
    <location>
        <begin position="34"/>
        <end position="134"/>
    </location>
</feature>
<evidence type="ECO:0000259" key="1">
    <source>
        <dbReference type="Pfam" id="PF08937"/>
    </source>
</evidence>